<accession>Q6SF65</accession>
<dbReference type="PANTHER" id="PTHR21366">
    <property type="entry name" value="GLYOXALASE FAMILY PROTEIN"/>
    <property type="match status" value="1"/>
</dbReference>
<protein>
    <submittedName>
        <fullName evidence="2">Glyoxalase family protein</fullName>
    </submittedName>
</protein>
<feature type="domain" description="VOC" evidence="1">
    <location>
        <begin position="9"/>
        <end position="134"/>
    </location>
</feature>
<dbReference type="Gene3D" id="3.10.180.10">
    <property type="entry name" value="2,3-Dihydroxybiphenyl 1,2-Dioxygenase, domain 1"/>
    <property type="match status" value="1"/>
</dbReference>
<organism evidence="2">
    <name type="scientific">uncultured marine bacterium 582</name>
    <dbReference type="NCBI Taxonomy" id="257402"/>
    <lineage>
        <taxon>Bacteria</taxon>
        <taxon>environmental samples</taxon>
    </lineage>
</organism>
<dbReference type="SUPFAM" id="SSF54593">
    <property type="entry name" value="Glyoxalase/Bleomycin resistance protein/Dihydroxybiphenyl dioxygenase"/>
    <property type="match status" value="1"/>
</dbReference>
<dbReference type="InterPro" id="IPR029068">
    <property type="entry name" value="Glyas_Bleomycin-R_OHBP_Dase"/>
</dbReference>
<dbReference type="AlphaFoldDB" id="Q6SF65"/>
<dbReference type="Pfam" id="PF00903">
    <property type="entry name" value="Glyoxalase"/>
    <property type="match status" value="1"/>
</dbReference>
<proteinExistence type="predicted"/>
<evidence type="ECO:0000313" key="2">
    <source>
        <dbReference type="EMBL" id="AAR38357.1"/>
    </source>
</evidence>
<dbReference type="PROSITE" id="PS51819">
    <property type="entry name" value="VOC"/>
    <property type="match status" value="1"/>
</dbReference>
<dbReference type="InterPro" id="IPR037523">
    <property type="entry name" value="VOC_core"/>
</dbReference>
<name>Q6SF65_9BACT</name>
<reference evidence="2" key="2">
    <citation type="submission" date="2003-12" db="EMBL/GenBank/DDBJ databases">
        <title>Monterey Bay Coastal Ocean Microbial Observatory environmental clone sequencing.</title>
        <authorList>
            <person name="DeLong E.F."/>
        </authorList>
    </citation>
    <scope>NUCLEOTIDE SEQUENCE</scope>
</reference>
<dbReference type="InterPro" id="IPR050383">
    <property type="entry name" value="GlyoxalaseI/FosfomycinResist"/>
</dbReference>
<evidence type="ECO:0000259" key="1">
    <source>
        <dbReference type="PROSITE" id="PS51819"/>
    </source>
</evidence>
<gene>
    <name evidence="2" type="ORF">MBMO_EBAC080-L028H02.19</name>
</gene>
<reference evidence="2" key="1">
    <citation type="submission" date="2003-11" db="EMBL/GenBank/DDBJ databases">
        <authorList>
            <person name="Heidelberg J.F."/>
            <person name="Eisen J.A."/>
            <person name="Nelson W.C."/>
            <person name="DeLong E.F."/>
        </authorList>
    </citation>
    <scope>NUCLEOTIDE SEQUENCE</scope>
</reference>
<dbReference type="EMBL" id="AY458649">
    <property type="protein sequence ID" value="AAR38357.1"/>
    <property type="molecule type" value="Genomic_DNA"/>
</dbReference>
<sequence length="147" mass="16533">MTVPFVPSGIDHIVIWVGDLEKAREWYQTVLGCRPGYDYPDLAMTHLWYGPVLIGLWDVKDPRSSYARPPSQEGENMHHIAFAWLGAAEADVCRHLQSHGIKILKQLRQVGSRGFGLAVYFKDPWGNLIELKGPADYQNASDLQTGL</sequence>
<dbReference type="InterPro" id="IPR004360">
    <property type="entry name" value="Glyas_Fos-R_dOase_dom"/>
</dbReference>